<evidence type="ECO:0000313" key="5">
    <source>
        <dbReference type="EMBL" id="ROS00261.1"/>
    </source>
</evidence>
<dbReference type="InterPro" id="IPR009057">
    <property type="entry name" value="Homeodomain-like_sf"/>
</dbReference>
<comment type="caution">
    <text evidence="5">The sequence shown here is derived from an EMBL/GenBank/DDBJ whole genome shotgun (WGS) entry which is preliminary data.</text>
</comment>
<evidence type="ECO:0000256" key="1">
    <source>
        <dbReference type="ARBA" id="ARBA00023015"/>
    </source>
</evidence>
<evidence type="ECO:0000256" key="2">
    <source>
        <dbReference type="ARBA" id="ARBA00023125"/>
    </source>
</evidence>
<dbReference type="AlphaFoldDB" id="A0A3N2DKC7"/>
<dbReference type="CDD" id="cd06124">
    <property type="entry name" value="cupin_NimR-like_N"/>
    <property type="match status" value="1"/>
</dbReference>
<gene>
    <name evidence="5" type="ORF">EDC56_2899</name>
</gene>
<dbReference type="SUPFAM" id="SSF51182">
    <property type="entry name" value="RmlC-like cupins"/>
    <property type="match status" value="1"/>
</dbReference>
<dbReference type="Pfam" id="PF12833">
    <property type="entry name" value="HTH_18"/>
    <property type="match status" value="1"/>
</dbReference>
<name>A0A3N2DKC7_9GAMM</name>
<dbReference type="GO" id="GO:0043565">
    <property type="term" value="F:sequence-specific DNA binding"/>
    <property type="evidence" value="ECO:0007669"/>
    <property type="project" value="InterPro"/>
</dbReference>
<evidence type="ECO:0000313" key="6">
    <source>
        <dbReference type="Proteomes" id="UP000275394"/>
    </source>
</evidence>
<protein>
    <submittedName>
        <fullName evidence="5">AraC family transcriptional regulator</fullName>
    </submittedName>
</protein>
<dbReference type="InterPro" id="IPR003313">
    <property type="entry name" value="AraC-bd"/>
</dbReference>
<reference evidence="5 6" key="1">
    <citation type="submission" date="2018-11" db="EMBL/GenBank/DDBJ databases">
        <title>Genomic Encyclopedia of Type Strains, Phase IV (KMG-IV): sequencing the most valuable type-strain genomes for metagenomic binning, comparative biology and taxonomic classification.</title>
        <authorList>
            <person name="Goeker M."/>
        </authorList>
    </citation>
    <scope>NUCLEOTIDE SEQUENCE [LARGE SCALE GENOMIC DNA]</scope>
    <source>
        <strain evidence="5 6">DSM 100316</strain>
    </source>
</reference>
<keyword evidence="1" id="KW-0805">Transcription regulation</keyword>
<dbReference type="PROSITE" id="PS01124">
    <property type="entry name" value="HTH_ARAC_FAMILY_2"/>
    <property type="match status" value="1"/>
</dbReference>
<dbReference type="Pfam" id="PF02311">
    <property type="entry name" value="AraC_binding"/>
    <property type="match status" value="1"/>
</dbReference>
<keyword evidence="2" id="KW-0238">DNA-binding</keyword>
<dbReference type="GO" id="GO:0003700">
    <property type="term" value="F:DNA-binding transcription factor activity"/>
    <property type="evidence" value="ECO:0007669"/>
    <property type="project" value="InterPro"/>
</dbReference>
<dbReference type="InterPro" id="IPR014710">
    <property type="entry name" value="RmlC-like_jellyroll"/>
</dbReference>
<dbReference type="RefSeq" id="WP_123713358.1">
    <property type="nucleotide sequence ID" value="NZ_RKHR01000005.1"/>
</dbReference>
<keyword evidence="3" id="KW-0804">Transcription</keyword>
<dbReference type="Proteomes" id="UP000275394">
    <property type="component" value="Unassembled WGS sequence"/>
</dbReference>
<dbReference type="OrthoDB" id="5949386at2"/>
<evidence type="ECO:0000256" key="3">
    <source>
        <dbReference type="ARBA" id="ARBA00023163"/>
    </source>
</evidence>
<dbReference type="InterPro" id="IPR011051">
    <property type="entry name" value="RmlC_Cupin_sf"/>
</dbReference>
<dbReference type="Gene3D" id="2.60.120.10">
    <property type="entry name" value="Jelly Rolls"/>
    <property type="match status" value="1"/>
</dbReference>
<dbReference type="Gene3D" id="1.10.10.60">
    <property type="entry name" value="Homeodomain-like"/>
    <property type="match status" value="2"/>
</dbReference>
<dbReference type="PANTHER" id="PTHR11019:SF159">
    <property type="entry name" value="TRANSCRIPTIONAL REGULATOR-RELATED"/>
    <property type="match status" value="1"/>
</dbReference>
<organism evidence="5 6">
    <name type="scientific">Sinobacterium caligoides</name>
    <dbReference type="NCBI Taxonomy" id="933926"/>
    <lineage>
        <taxon>Bacteria</taxon>
        <taxon>Pseudomonadati</taxon>
        <taxon>Pseudomonadota</taxon>
        <taxon>Gammaproteobacteria</taxon>
        <taxon>Cellvibrionales</taxon>
        <taxon>Spongiibacteraceae</taxon>
        <taxon>Sinobacterium</taxon>
    </lineage>
</organism>
<dbReference type="SUPFAM" id="SSF46689">
    <property type="entry name" value="Homeodomain-like"/>
    <property type="match status" value="1"/>
</dbReference>
<dbReference type="PANTHER" id="PTHR11019">
    <property type="entry name" value="HTH-TYPE TRANSCRIPTIONAL REGULATOR NIMR"/>
    <property type="match status" value="1"/>
</dbReference>
<dbReference type="EMBL" id="RKHR01000005">
    <property type="protein sequence ID" value="ROS00261.1"/>
    <property type="molecule type" value="Genomic_DNA"/>
</dbReference>
<accession>A0A3N2DKC7</accession>
<feature type="domain" description="HTH araC/xylS-type" evidence="4">
    <location>
        <begin position="156"/>
        <end position="256"/>
    </location>
</feature>
<proteinExistence type="predicted"/>
<sequence>MAVIQSDCGFDSNQYEIPVVGIAVKTAKHDSGVHSHIKDQLALSVKGCTTITIDGQKCVLPPMRAAWIPGGVDHRAQMSNVTDYRSLYFDRSLQSRLPRELMIVDVNPLLRELIERMAFWPFDMTAEQQMNALNLFIEEFASAKDSHLNLPLPHDYRLQSWLETINAPDFMAPTLNDLSERVGASAKTITRIFNKETGMSYQSWRQQWRLLGAIELLSNEVRVNEVADRLGFSSDSAFISFFRQQTGCTPLAYFSR</sequence>
<evidence type="ECO:0000259" key="4">
    <source>
        <dbReference type="PROSITE" id="PS01124"/>
    </source>
</evidence>
<dbReference type="InterPro" id="IPR018060">
    <property type="entry name" value="HTH_AraC"/>
</dbReference>
<dbReference type="PROSITE" id="PS00041">
    <property type="entry name" value="HTH_ARAC_FAMILY_1"/>
    <property type="match status" value="1"/>
</dbReference>
<dbReference type="SMART" id="SM00342">
    <property type="entry name" value="HTH_ARAC"/>
    <property type="match status" value="1"/>
</dbReference>
<dbReference type="InterPro" id="IPR018062">
    <property type="entry name" value="HTH_AraC-typ_CS"/>
</dbReference>
<keyword evidence="6" id="KW-1185">Reference proteome</keyword>